<dbReference type="CDD" id="cd00564">
    <property type="entry name" value="TMP_TenI"/>
    <property type="match status" value="1"/>
</dbReference>
<evidence type="ECO:0000256" key="11">
    <source>
        <dbReference type="RuleBase" id="RU004253"/>
    </source>
</evidence>
<comment type="cofactor">
    <cofactor evidence="9">
        <name>Mg(2+)</name>
        <dbReference type="ChEBI" id="CHEBI:18420"/>
    </cofactor>
    <text evidence="9">Binds 1 Mg(2+) ion per subunit.</text>
</comment>
<feature type="binding site" evidence="9">
    <location>
        <position position="73"/>
    </location>
    <ligand>
        <name>Mg(2+)</name>
        <dbReference type="ChEBI" id="CHEBI:18420"/>
    </ligand>
</feature>
<comment type="function">
    <text evidence="9">Condenses 4-methyl-5-(beta-hydroxyethyl)thiazole monophosphate (THZ-P) and 2-methyl-4-amino-5-hydroxymethyl pyrimidine pyrophosphate (HMP-PP) to form thiamine monophosphate (TMP).</text>
</comment>
<dbReference type="PANTHER" id="PTHR20857">
    <property type="entry name" value="THIAMINE-PHOSPHATE PYROPHOSPHORYLASE"/>
    <property type="match status" value="1"/>
</dbReference>
<dbReference type="FunFam" id="3.20.20.70:FF:000096">
    <property type="entry name" value="Thiamine-phosphate synthase"/>
    <property type="match status" value="1"/>
</dbReference>
<dbReference type="Proteomes" id="UP000824118">
    <property type="component" value="Unassembled WGS sequence"/>
</dbReference>
<evidence type="ECO:0000256" key="6">
    <source>
        <dbReference type="ARBA" id="ARBA00047334"/>
    </source>
</evidence>
<evidence type="ECO:0000313" key="13">
    <source>
        <dbReference type="EMBL" id="HIU49724.1"/>
    </source>
</evidence>
<dbReference type="NCBIfam" id="TIGR00693">
    <property type="entry name" value="thiE"/>
    <property type="match status" value="1"/>
</dbReference>
<dbReference type="GO" id="GO:0004789">
    <property type="term" value="F:thiamine-phosphate diphosphorylase activity"/>
    <property type="evidence" value="ECO:0007669"/>
    <property type="project" value="UniProtKB-UniRule"/>
</dbReference>
<dbReference type="PANTHER" id="PTHR20857:SF23">
    <property type="entry name" value="THIAMINE BIOSYNTHETIC BIFUNCTIONAL ENZYME"/>
    <property type="match status" value="1"/>
</dbReference>
<evidence type="ECO:0000256" key="5">
    <source>
        <dbReference type="ARBA" id="ARBA00022977"/>
    </source>
</evidence>
<dbReference type="EMBL" id="DVNG01000024">
    <property type="protein sequence ID" value="HIU49724.1"/>
    <property type="molecule type" value="Genomic_DNA"/>
</dbReference>
<comment type="catalytic activity">
    <reaction evidence="6 9 10">
        <text>4-methyl-5-(2-phosphooxyethyl)-thiazole + 4-amino-2-methyl-5-(diphosphooxymethyl)pyrimidine + H(+) = thiamine phosphate + diphosphate</text>
        <dbReference type="Rhea" id="RHEA:22328"/>
        <dbReference type="ChEBI" id="CHEBI:15378"/>
        <dbReference type="ChEBI" id="CHEBI:33019"/>
        <dbReference type="ChEBI" id="CHEBI:37575"/>
        <dbReference type="ChEBI" id="CHEBI:57841"/>
        <dbReference type="ChEBI" id="CHEBI:58296"/>
        <dbReference type="EC" id="2.5.1.3"/>
    </reaction>
</comment>
<dbReference type="HAMAP" id="MF_00097">
    <property type="entry name" value="TMP_synthase"/>
    <property type="match status" value="1"/>
</dbReference>
<proteinExistence type="inferred from homology"/>
<comment type="similarity">
    <text evidence="9 10">Belongs to the thiamine-phosphate synthase family.</text>
</comment>
<keyword evidence="5 9" id="KW-0784">Thiamine biosynthesis</keyword>
<evidence type="ECO:0000256" key="3">
    <source>
        <dbReference type="ARBA" id="ARBA00022723"/>
    </source>
</evidence>
<evidence type="ECO:0000256" key="9">
    <source>
        <dbReference type="HAMAP-Rule" id="MF_00097"/>
    </source>
</evidence>
<evidence type="ECO:0000256" key="8">
    <source>
        <dbReference type="ARBA" id="ARBA00047883"/>
    </source>
</evidence>
<sequence>MSISKETMLLYGVTDRGNLHGKTLLQQVEESLKGGVTLVQLREKHLSFQEFLEEAKEMKELCHKYGVPLLINDNVEICIESGADGVHVGQKDMEAGAVREKLGKDKIIGVSARTVEQAMAAQNAGADYLGVGAVFSTSTKEDAKPLDHEILKAITKAVDIPVVAIGGISSENVSQLKGTGIDGVAVVSAIYGKENPKEAAENLKRLVSEVVKG</sequence>
<evidence type="ECO:0000313" key="14">
    <source>
        <dbReference type="Proteomes" id="UP000824118"/>
    </source>
</evidence>
<dbReference type="GO" id="GO:0009228">
    <property type="term" value="P:thiamine biosynthetic process"/>
    <property type="evidence" value="ECO:0007669"/>
    <property type="project" value="UniProtKB-KW"/>
</dbReference>
<dbReference type="AlphaFoldDB" id="A0A9D1LX73"/>
<feature type="binding site" evidence="9">
    <location>
        <position position="111"/>
    </location>
    <ligand>
        <name>4-amino-2-methyl-5-(diphosphooxymethyl)pyrimidine</name>
        <dbReference type="ChEBI" id="CHEBI:57841"/>
    </ligand>
</feature>
<accession>A0A9D1LX73</accession>
<reference evidence="13" key="1">
    <citation type="submission" date="2020-10" db="EMBL/GenBank/DDBJ databases">
        <authorList>
            <person name="Gilroy R."/>
        </authorList>
    </citation>
    <scope>NUCLEOTIDE SEQUENCE</scope>
    <source>
        <strain evidence="13">ChiGjej1B1-1684</strain>
    </source>
</reference>
<dbReference type="GO" id="GO:0000287">
    <property type="term" value="F:magnesium ion binding"/>
    <property type="evidence" value="ECO:0007669"/>
    <property type="project" value="UniProtKB-UniRule"/>
</dbReference>
<dbReference type="Pfam" id="PF02581">
    <property type="entry name" value="TMP-TENI"/>
    <property type="match status" value="1"/>
</dbReference>
<dbReference type="EC" id="2.5.1.3" evidence="9"/>
<gene>
    <name evidence="9 13" type="primary">thiE</name>
    <name evidence="13" type="ORF">IAD22_01755</name>
</gene>
<feature type="binding site" evidence="9">
    <location>
        <position position="167"/>
    </location>
    <ligand>
        <name>2-[(2R,5Z)-2-carboxy-4-methylthiazol-5(2H)-ylidene]ethyl phosphate</name>
        <dbReference type="ChEBI" id="CHEBI:62899"/>
    </ligand>
</feature>
<evidence type="ECO:0000256" key="2">
    <source>
        <dbReference type="ARBA" id="ARBA00022679"/>
    </source>
</evidence>
<evidence type="ECO:0000259" key="12">
    <source>
        <dbReference type="Pfam" id="PF02581"/>
    </source>
</evidence>
<protein>
    <recommendedName>
        <fullName evidence="9">Thiamine-phosphate synthase</fullName>
        <shortName evidence="9">TP synthase</shortName>
        <shortName evidence="9">TPS</shortName>
        <ecNumber evidence="9">2.5.1.3</ecNumber>
    </recommendedName>
    <alternativeName>
        <fullName evidence="9">Thiamine-phosphate pyrophosphorylase</fullName>
        <shortName evidence="9">TMP pyrophosphorylase</shortName>
        <shortName evidence="9">TMP-PPase</shortName>
    </alternativeName>
</protein>
<feature type="binding site" evidence="9">
    <location>
        <position position="140"/>
    </location>
    <ligand>
        <name>4-amino-2-methyl-5-(diphosphooxymethyl)pyrimidine</name>
        <dbReference type="ChEBI" id="CHEBI:57841"/>
    </ligand>
</feature>
<comment type="caution">
    <text evidence="13">The sequence shown here is derived from an EMBL/GenBank/DDBJ whole genome shotgun (WGS) entry which is preliminary data.</text>
</comment>
<reference evidence="13" key="2">
    <citation type="journal article" date="2021" name="PeerJ">
        <title>Extensive microbial diversity within the chicken gut microbiome revealed by metagenomics and culture.</title>
        <authorList>
            <person name="Gilroy R."/>
            <person name="Ravi A."/>
            <person name="Getino M."/>
            <person name="Pursley I."/>
            <person name="Horton D.L."/>
            <person name="Alikhan N.F."/>
            <person name="Baker D."/>
            <person name="Gharbi K."/>
            <person name="Hall N."/>
            <person name="Watson M."/>
            <person name="Adriaenssens E.M."/>
            <person name="Foster-Nyarko E."/>
            <person name="Jarju S."/>
            <person name="Secka A."/>
            <person name="Antonio M."/>
            <person name="Oren A."/>
            <person name="Chaudhuri R.R."/>
            <person name="La Ragione R."/>
            <person name="Hildebrand F."/>
            <person name="Pallen M.J."/>
        </authorList>
    </citation>
    <scope>NUCLEOTIDE SEQUENCE</scope>
    <source>
        <strain evidence="13">ChiGjej1B1-1684</strain>
    </source>
</reference>
<dbReference type="InterPro" id="IPR022998">
    <property type="entry name" value="ThiamineP_synth_TenI"/>
</dbReference>
<comment type="catalytic activity">
    <reaction evidence="7 9 10">
        <text>2-(2-carboxy-4-methylthiazol-5-yl)ethyl phosphate + 4-amino-2-methyl-5-(diphosphooxymethyl)pyrimidine + 2 H(+) = thiamine phosphate + CO2 + diphosphate</text>
        <dbReference type="Rhea" id="RHEA:47848"/>
        <dbReference type="ChEBI" id="CHEBI:15378"/>
        <dbReference type="ChEBI" id="CHEBI:16526"/>
        <dbReference type="ChEBI" id="CHEBI:33019"/>
        <dbReference type="ChEBI" id="CHEBI:37575"/>
        <dbReference type="ChEBI" id="CHEBI:57841"/>
        <dbReference type="ChEBI" id="CHEBI:62890"/>
        <dbReference type="EC" id="2.5.1.3"/>
    </reaction>
</comment>
<dbReference type="InterPro" id="IPR013785">
    <property type="entry name" value="Aldolase_TIM"/>
</dbReference>
<dbReference type="SUPFAM" id="SSF51391">
    <property type="entry name" value="Thiamin phosphate synthase"/>
    <property type="match status" value="1"/>
</dbReference>
<feature type="binding site" evidence="9">
    <location>
        <position position="72"/>
    </location>
    <ligand>
        <name>4-amino-2-methyl-5-(diphosphooxymethyl)pyrimidine</name>
        <dbReference type="ChEBI" id="CHEBI:57841"/>
    </ligand>
</feature>
<feature type="binding site" evidence="9">
    <location>
        <begin position="137"/>
        <end position="139"/>
    </location>
    <ligand>
        <name>2-[(2R,5Z)-2-carboxy-4-methylthiazol-5(2H)-ylidene]ethyl phosphate</name>
        <dbReference type="ChEBI" id="CHEBI:62899"/>
    </ligand>
</feature>
<dbReference type="Gene3D" id="3.20.20.70">
    <property type="entry name" value="Aldolase class I"/>
    <property type="match status" value="1"/>
</dbReference>
<comment type="catalytic activity">
    <reaction evidence="8 9 10">
        <text>2-[(2R,5Z)-2-carboxy-4-methylthiazol-5(2H)-ylidene]ethyl phosphate + 4-amino-2-methyl-5-(diphosphooxymethyl)pyrimidine + 2 H(+) = thiamine phosphate + CO2 + diphosphate</text>
        <dbReference type="Rhea" id="RHEA:47844"/>
        <dbReference type="ChEBI" id="CHEBI:15378"/>
        <dbReference type="ChEBI" id="CHEBI:16526"/>
        <dbReference type="ChEBI" id="CHEBI:33019"/>
        <dbReference type="ChEBI" id="CHEBI:37575"/>
        <dbReference type="ChEBI" id="CHEBI:57841"/>
        <dbReference type="ChEBI" id="CHEBI:62899"/>
        <dbReference type="EC" id="2.5.1.3"/>
    </reaction>
</comment>
<evidence type="ECO:0000256" key="4">
    <source>
        <dbReference type="ARBA" id="ARBA00022842"/>
    </source>
</evidence>
<name>A0A9D1LX73_9FIRM</name>
<feature type="binding site" evidence="9">
    <location>
        <position position="92"/>
    </location>
    <ligand>
        <name>Mg(2+)</name>
        <dbReference type="ChEBI" id="CHEBI:18420"/>
    </ligand>
</feature>
<feature type="domain" description="Thiamine phosphate synthase/TenI" evidence="12">
    <location>
        <begin position="10"/>
        <end position="190"/>
    </location>
</feature>
<evidence type="ECO:0000256" key="7">
    <source>
        <dbReference type="ARBA" id="ARBA00047851"/>
    </source>
</evidence>
<evidence type="ECO:0000256" key="1">
    <source>
        <dbReference type="ARBA" id="ARBA00005165"/>
    </source>
</evidence>
<dbReference type="InterPro" id="IPR036206">
    <property type="entry name" value="ThiamineP_synth_sf"/>
</dbReference>
<organism evidence="13 14">
    <name type="scientific">Candidatus Limousia pullorum</name>
    <dbReference type="NCBI Taxonomy" id="2840860"/>
    <lineage>
        <taxon>Bacteria</taxon>
        <taxon>Bacillati</taxon>
        <taxon>Bacillota</taxon>
        <taxon>Clostridia</taxon>
        <taxon>Eubacteriales</taxon>
        <taxon>Oscillospiraceae</taxon>
        <taxon>Oscillospiraceae incertae sedis</taxon>
        <taxon>Candidatus Limousia</taxon>
    </lineage>
</organism>
<evidence type="ECO:0000256" key="10">
    <source>
        <dbReference type="RuleBase" id="RU003826"/>
    </source>
</evidence>
<feature type="binding site" evidence="9">
    <location>
        <begin position="40"/>
        <end position="44"/>
    </location>
    <ligand>
        <name>4-amino-2-methyl-5-(diphosphooxymethyl)pyrimidine</name>
        <dbReference type="ChEBI" id="CHEBI:57841"/>
    </ligand>
</feature>
<feature type="binding site" evidence="9">
    <location>
        <begin position="187"/>
        <end position="188"/>
    </location>
    <ligand>
        <name>2-[(2R,5Z)-2-carboxy-4-methylthiazol-5(2H)-ylidene]ethyl phosphate</name>
        <dbReference type="ChEBI" id="CHEBI:62899"/>
    </ligand>
</feature>
<comment type="pathway">
    <text evidence="1 9 11">Cofactor biosynthesis; thiamine diphosphate biosynthesis; thiamine phosphate from 4-amino-2-methyl-5-diphosphomethylpyrimidine and 4-methyl-5-(2-phosphoethyl)-thiazole: step 1/1.</text>
</comment>
<keyword evidence="4 9" id="KW-0460">Magnesium</keyword>
<dbReference type="GO" id="GO:0009229">
    <property type="term" value="P:thiamine diphosphate biosynthetic process"/>
    <property type="evidence" value="ECO:0007669"/>
    <property type="project" value="UniProtKB-UniRule"/>
</dbReference>
<keyword evidence="3 9" id="KW-0479">Metal-binding</keyword>
<dbReference type="GO" id="GO:0005737">
    <property type="term" value="C:cytoplasm"/>
    <property type="evidence" value="ECO:0007669"/>
    <property type="project" value="TreeGrafter"/>
</dbReference>
<keyword evidence="2 9" id="KW-0808">Transferase</keyword>
<dbReference type="InterPro" id="IPR034291">
    <property type="entry name" value="TMP_synthase"/>
</dbReference>